<keyword evidence="6" id="KW-1185">Reference proteome</keyword>
<dbReference type="AlphaFoldDB" id="A0AAV7X612"/>
<keyword evidence="1 2" id="KW-0694">RNA-binding</keyword>
<dbReference type="FunFam" id="3.30.70.330:FF:000414">
    <property type="entry name" value="Eukaryotic translation initiation factor 4H"/>
    <property type="match status" value="1"/>
</dbReference>
<evidence type="ECO:0000259" key="4">
    <source>
        <dbReference type="PROSITE" id="PS50102"/>
    </source>
</evidence>
<evidence type="ECO:0000313" key="6">
    <source>
        <dbReference type="Proteomes" id="UP001075354"/>
    </source>
</evidence>
<feature type="compositionally biased region" description="Basic and acidic residues" evidence="3">
    <location>
        <begin position="235"/>
        <end position="255"/>
    </location>
</feature>
<evidence type="ECO:0000256" key="3">
    <source>
        <dbReference type="SAM" id="MobiDB-lite"/>
    </source>
</evidence>
<evidence type="ECO:0000313" key="5">
    <source>
        <dbReference type="EMBL" id="KAJ1519931.1"/>
    </source>
</evidence>
<comment type="caution">
    <text evidence="5">The sequence shown here is derived from an EMBL/GenBank/DDBJ whole genome shotgun (WGS) entry which is preliminary data.</text>
</comment>
<dbReference type="Gene3D" id="3.30.70.330">
    <property type="match status" value="1"/>
</dbReference>
<evidence type="ECO:0000256" key="2">
    <source>
        <dbReference type="PROSITE-ProRule" id="PRU00176"/>
    </source>
</evidence>
<dbReference type="Pfam" id="PF00076">
    <property type="entry name" value="RRM_1"/>
    <property type="match status" value="1"/>
</dbReference>
<feature type="compositionally biased region" description="Basic and acidic residues" evidence="3">
    <location>
        <begin position="182"/>
        <end position="191"/>
    </location>
</feature>
<dbReference type="EMBL" id="JAPTSV010000015">
    <property type="protein sequence ID" value="KAJ1519931.1"/>
    <property type="molecule type" value="Genomic_DNA"/>
</dbReference>
<feature type="domain" description="RRM" evidence="4">
    <location>
        <begin position="37"/>
        <end position="114"/>
    </location>
</feature>
<dbReference type="InterPro" id="IPR035979">
    <property type="entry name" value="RBD_domain_sf"/>
</dbReference>
<evidence type="ECO:0000256" key="1">
    <source>
        <dbReference type="ARBA" id="ARBA00022884"/>
    </source>
</evidence>
<feature type="compositionally biased region" description="Basic and acidic residues" evidence="3">
    <location>
        <begin position="217"/>
        <end position="226"/>
    </location>
</feature>
<dbReference type="GO" id="GO:0003723">
    <property type="term" value="F:RNA binding"/>
    <property type="evidence" value="ECO:0007669"/>
    <property type="project" value="UniProtKB-UniRule"/>
</dbReference>
<dbReference type="InterPro" id="IPR012677">
    <property type="entry name" value="Nucleotide-bd_a/b_plait_sf"/>
</dbReference>
<dbReference type="InterPro" id="IPR000504">
    <property type="entry name" value="RRM_dom"/>
</dbReference>
<feature type="region of interest" description="Disordered" evidence="3">
    <location>
        <begin position="1"/>
        <end position="37"/>
    </location>
</feature>
<sequence>MAGRSGYDEGESWADYGGGGGRSRARQSRPLPTEPPFTAYVGNLPMGIVQGDVNKIFENMNVKSVRLVHDKDTDKFKGFCYVEFDRREDLESALDLHERVAIENSLIRVDIAEGRRGDRGGGFGGRGGRRDGPGGGFSDRGPRGGDRGPPPRGGGGPGGPGGPPDRYGPERGNRGMYGGQFDEGRGGDWDRGGPGGGGRRDRDGPDPRGGGGGFGGRDGRDGRDRPFGGGVGAPGRDRDRRPYEEFKEPPGELSI</sequence>
<reference evidence="5" key="1">
    <citation type="submission" date="2022-12" db="EMBL/GenBank/DDBJ databases">
        <title>Chromosome-level genome assembly of the bean flower thrips Megalurothrips usitatus.</title>
        <authorList>
            <person name="Ma L."/>
            <person name="Liu Q."/>
            <person name="Li H."/>
            <person name="Cai W."/>
        </authorList>
    </citation>
    <scope>NUCLEOTIDE SEQUENCE</scope>
    <source>
        <strain evidence="5">Cailab_2022a</strain>
    </source>
</reference>
<feature type="compositionally biased region" description="Gly residues" evidence="3">
    <location>
        <begin position="207"/>
        <end position="216"/>
    </location>
</feature>
<dbReference type="Proteomes" id="UP001075354">
    <property type="component" value="Chromosome 15"/>
</dbReference>
<accession>A0AAV7X612</accession>
<proteinExistence type="predicted"/>
<protein>
    <recommendedName>
        <fullName evidence="4">RRM domain-containing protein</fullName>
    </recommendedName>
</protein>
<feature type="region of interest" description="Disordered" evidence="3">
    <location>
        <begin position="114"/>
        <end position="255"/>
    </location>
</feature>
<dbReference type="SMART" id="SM00360">
    <property type="entry name" value="RRM"/>
    <property type="match status" value="1"/>
</dbReference>
<organism evidence="5 6">
    <name type="scientific">Megalurothrips usitatus</name>
    <name type="common">bean blossom thrips</name>
    <dbReference type="NCBI Taxonomy" id="439358"/>
    <lineage>
        <taxon>Eukaryota</taxon>
        <taxon>Metazoa</taxon>
        <taxon>Ecdysozoa</taxon>
        <taxon>Arthropoda</taxon>
        <taxon>Hexapoda</taxon>
        <taxon>Insecta</taxon>
        <taxon>Pterygota</taxon>
        <taxon>Neoptera</taxon>
        <taxon>Paraneoptera</taxon>
        <taxon>Thysanoptera</taxon>
        <taxon>Terebrantia</taxon>
        <taxon>Thripoidea</taxon>
        <taxon>Thripidae</taxon>
        <taxon>Megalurothrips</taxon>
    </lineage>
</organism>
<dbReference type="PROSITE" id="PS50102">
    <property type="entry name" value="RRM"/>
    <property type="match status" value="1"/>
</dbReference>
<dbReference type="PANTHER" id="PTHR23236:SF11">
    <property type="entry name" value="EUKARYOTIC TRANSLATION INITIATION FACTOR 4H"/>
    <property type="match status" value="1"/>
</dbReference>
<name>A0AAV7X612_9NEOP</name>
<dbReference type="PANTHER" id="PTHR23236">
    <property type="entry name" value="EUKARYOTIC TRANSLATION INITIATION FACTOR 4B/4H"/>
    <property type="match status" value="1"/>
</dbReference>
<dbReference type="SUPFAM" id="SSF54928">
    <property type="entry name" value="RNA-binding domain, RBD"/>
    <property type="match status" value="1"/>
</dbReference>
<gene>
    <name evidence="5" type="ORF">ONE63_004166</name>
</gene>